<accession>A0A973W4X3</accession>
<evidence type="ECO:0000256" key="1">
    <source>
        <dbReference type="SAM" id="MobiDB-lite"/>
    </source>
</evidence>
<reference evidence="3" key="1">
    <citation type="submission" date="2020-06" db="EMBL/GenBank/DDBJ databases">
        <title>Whole Genome Sequence of Bradyrhizobium sp. Strain 1S1.</title>
        <authorList>
            <person name="Bromfield E.S.P."/>
            <person name="Cloutier S."/>
        </authorList>
    </citation>
    <scope>NUCLEOTIDE SEQUENCE [LARGE SCALE GENOMIC DNA]</scope>
    <source>
        <strain evidence="3">1S1</strain>
    </source>
</reference>
<protein>
    <submittedName>
        <fullName evidence="3">Uncharacterized protein</fullName>
    </submittedName>
</protein>
<comment type="caution">
    <text evidence="3">The sequence shown here is derived from an EMBL/GenBank/DDBJ whole genome shotgun (WGS) entry which is preliminary data.</text>
</comment>
<proteinExistence type="predicted"/>
<organism evidence="3">
    <name type="scientific">Bradyrhizobium septentrionale</name>
    <dbReference type="NCBI Taxonomy" id="1404411"/>
    <lineage>
        <taxon>Bacteria</taxon>
        <taxon>Pseudomonadati</taxon>
        <taxon>Pseudomonadota</taxon>
        <taxon>Alphaproteobacteria</taxon>
        <taxon>Hyphomicrobiales</taxon>
        <taxon>Nitrobacteraceae</taxon>
        <taxon>Bradyrhizobium</taxon>
    </lineage>
</organism>
<dbReference type="EMBL" id="JAAOLE020000001">
    <property type="protein sequence ID" value="NVI47648.1"/>
    <property type="molecule type" value="Genomic_DNA"/>
</dbReference>
<dbReference type="AlphaFoldDB" id="A0A973W4X3"/>
<gene>
    <name evidence="2" type="ORF">HAP48_012000</name>
    <name evidence="3" type="ORF">HAP48_032780</name>
</gene>
<evidence type="ECO:0000313" key="3">
    <source>
        <dbReference type="EMBL" id="NVI47648.1"/>
    </source>
</evidence>
<dbReference type="RefSeq" id="WP_166208400.1">
    <property type="nucleotide sequence ID" value="NZ_CP088285.1"/>
</dbReference>
<name>A0A973W4X3_9BRAD</name>
<feature type="compositionally biased region" description="Basic and acidic residues" evidence="1">
    <location>
        <begin position="67"/>
        <end position="90"/>
    </location>
</feature>
<sequence length="105" mass="11726">MRVMSKVALRGKRQNERVQMIAETVAPGIRVSPAKEEYRAVLKHPKGGGFPAEGGKVWPNDRFTKRRLAEGSITRDEPAEQEQSKPQERRRPQHGARPEGGNDAA</sequence>
<feature type="region of interest" description="Disordered" evidence="1">
    <location>
        <begin position="44"/>
        <end position="105"/>
    </location>
</feature>
<dbReference type="EMBL" id="JAAOLE020000001">
    <property type="protein sequence ID" value="NVI43655.1"/>
    <property type="molecule type" value="Genomic_DNA"/>
</dbReference>
<evidence type="ECO:0000313" key="2">
    <source>
        <dbReference type="EMBL" id="NVI43655.1"/>
    </source>
</evidence>